<dbReference type="AlphaFoldDB" id="A0A1H2LIK2"/>
<accession>A0A1H2LIK2</accession>
<keyword evidence="2" id="KW-1185">Reference proteome</keyword>
<reference evidence="2" key="1">
    <citation type="submission" date="2016-10" db="EMBL/GenBank/DDBJ databases">
        <authorList>
            <person name="Varghese N."/>
            <person name="Submissions S."/>
        </authorList>
    </citation>
    <scope>NUCLEOTIDE SEQUENCE [LARGE SCALE GENOMIC DNA]</scope>
    <source>
        <strain evidence="2">KCTC 32246</strain>
    </source>
</reference>
<protein>
    <submittedName>
        <fullName evidence="1">Uncharacterized protein</fullName>
    </submittedName>
</protein>
<dbReference type="EMBL" id="LT629797">
    <property type="protein sequence ID" value="SDU80883.1"/>
    <property type="molecule type" value="Genomic_DNA"/>
</dbReference>
<dbReference type="Proteomes" id="UP000198675">
    <property type="component" value="Chromosome I"/>
</dbReference>
<name>A0A1H2LIK2_9PSED</name>
<proteinExistence type="predicted"/>
<gene>
    <name evidence="1" type="ORF">SAMN05216363_1658</name>
</gene>
<evidence type="ECO:0000313" key="1">
    <source>
        <dbReference type="EMBL" id="SDU80883.1"/>
    </source>
</evidence>
<sequence length="107" mass="12332">MRFWAELSWNGLNEFCLITVRLASNKIAINRAPDIVGNMMQSQIDGEFSGWEGDTLIKLVNGQVWQQTEYWYHYHYAYMPKVTITNQGGYKMQVAGTPRAVGVERLK</sequence>
<organism evidence="1 2">
    <name type="scientific">Pseudomonas sihuiensis</name>
    <dbReference type="NCBI Taxonomy" id="1274359"/>
    <lineage>
        <taxon>Bacteria</taxon>
        <taxon>Pseudomonadati</taxon>
        <taxon>Pseudomonadota</taxon>
        <taxon>Gammaproteobacteria</taxon>
        <taxon>Pseudomonadales</taxon>
        <taxon>Pseudomonadaceae</taxon>
        <taxon>Pseudomonas</taxon>
    </lineage>
</organism>
<evidence type="ECO:0000313" key="2">
    <source>
        <dbReference type="Proteomes" id="UP000198675"/>
    </source>
</evidence>